<keyword evidence="1" id="KW-0175">Coiled coil</keyword>
<evidence type="ECO:0000256" key="2">
    <source>
        <dbReference type="SAM" id="MobiDB-lite"/>
    </source>
</evidence>
<name>A0A699KNF9_TANCI</name>
<feature type="region of interest" description="Disordered" evidence="2">
    <location>
        <begin position="1"/>
        <end position="70"/>
    </location>
</feature>
<evidence type="ECO:0000313" key="3">
    <source>
        <dbReference type="EMBL" id="GFB02059.1"/>
    </source>
</evidence>
<gene>
    <name evidence="3" type="ORF">Tci_674030</name>
</gene>
<evidence type="ECO:0000256" key="1">
    <source>
        <dbReference type="SAM" id="Coils"/>
    </source>
</evidence>
<comment type="caution">
    <text evidence="3">The sequence shown here is derived from an EMBL/GenBank/DDBJ whole genome shotgun (WGS) entry which is preliminary data.</text>
</comment>
<sequence length="546" mass="60866">QVITERGEEATTEVIPESSLEKKVAAMGPVVNKRRRKRGNERAGANTPPKVLRKDYAASRPAQSTRGEKSIIRCPMRNRNRTPSETLPTKSFRETATEVLTGHVATMEMQGAISSKSPESGKSTPFLSVDGSPEGIYQPGWGVTNNCLLDTPDACQDMVDHIVPPGYFSKLRHLPNADCLSYYNMNLARQVAMGSQLRLRFEQEVRLLKKATAKIAKRDQRIKAKEKEIKKMDHKIKSFRTVETEVHGLRNQAKNLNTLLEAEVDMKKAAEAKNAGLAKELESLRAQFADLQVSNNQLSQQVSTLRAQFMGEERIKAAFEEFKKYEDDRVNSWSPMGYRHGLRPVVMKCAESTEQRHVFADVVFVGFAKGMSEGLKHGIEHGKANLDLAAIEAYDPEADAKYVVALHALKDLKYPLIDLLEKLKDSPIDLIMASLYLESDSGEDAPQWIHELRLNSSQLKFPVYPEVRGLKDPWSFKEEILLEDAIADNISRAEKKKKCQVVCHTRGVGSAHHARSDGVPVSVPTVAPQGLAILLADDATQTEISE</sequence>
<organism evidence="3">
    <name type="scientific">Tanacetum cinerariifolium</name>
    <name type="common">Dalmatian daisy</name>
    <name type="synonym">Chrysanthemum cinerariifolium</name>
    <dbReference type="NCBI Taxonomy" id="118510"/>
    <lineage>
        <taxon>Eukaryota</taxon>
        <taxon>Viridiplantae</taxon>
        <taxon>Streptophyta</taxon>
        <taxon>Embryophyta</taxon>
        <taxon>Tracheophyta</taxon>
        <taxon>Spermatophyta</taxon>
        <taxon>Magnoliopsida</taxon>
        <taxon>eudicotyledons</taxon>
        <taxon>Gunneridae</taxon>
        <taxon>Pentapetalae</taxon>
        <taxon>asterids</taxon>
        <taxon>campanulids</taxon>
        <taxon>Asterales</taxon>
        <taxon>Asteraceae</taxon>
        <taxon>Asteroideae</taxon>
        <taxon>Anthemideae</taxon>
        <taxon>Anthemidinae</taxon>
        <taxon>Tanacetum</taxon>
    </lineage>
</organism>
<protein>
    <recommendedName>
        <fullName evidence="4">Transposase (Putative), gypsy type</fullName>
    </recommendedName>
</protein>
<dbReference type="EMBL" id="BKCJ010535028">
    <property type="protein sequence ID" value="GFB02059.1"/>
    <property type="molecule type" value="Genomic_DNA"/>
</dbReference>
<feature type="coiled-coil region" evidence="1">
    <location>
        <begin position="267"/>
        <end position="301"/>
    </location>
</feature>
<proteinExistence type="predicted"/>
<reference evidence="3" key="1">
    <citation type="journal article" date="2019" name="Sci. Rep.">
        <title>Draft genome of Tanacetum cinerariifolium, the natural source of mosquito coil.</title>
        <authorList>
            <person name="Yamashiro T."/>
            <person name="Shiraishi A."/>
            <person name="Satake H."/>
            <person name="Nakayama K."/>
        </authorList>
    </citation>
    <scope>NUCLEOTIDE SEQUENCE</scope>
</reference>
<feature type="non-terminal residue" evidence="3">
    <location>
        <position position="1"/>
    </location>
</feature>
<dbReference type="AlphaFoldDB" id="A0A699KNF9"/>
<accession>A0A699KNF9</accession>
<evidence type="ECO:0008006" key="4">
    <source>
        <dbReference type="Google" id="ProtNLM"/>
    </source>
</evidence>